<evidence type="ECO:0000313" key="10">
    <source>
        <dbReference type="EMBL" id="KAF5935134.1"/>
    </source>
</evidence>
<evidence type="ECO:0000256" key="6">
    <source>
        <dbReference type="SAM" id="Coils"/>
    </source>
</evidence>
<sequence>MSTTTTMTTSSQIIHHATPFISETLSQSDLRHRVFSAFTNKIPSSNQIILKPLHLAAEKLENAISTSNPSIRSSSLRLAEKLLVSFPENPFSSFLLSLIHSLCHRPIDASLSLLDVFYIDPSLARSEVAPVVFEELFLIHFLPVFQWFNDHRSKILSSLSQNVGYNCDDSSICDDSVVFSSTRSLSQMSGDQTSELKELERDYEEVLDENCRIFAGYFKEVLANKDGNRLIDPPSVVLEKTGKGHKSEYSKDEKIKAGESWIEKRTWWRNERGGGGCGTAVEVVIATVMVAVTIVMVVWWKGTKNHQLFDTRQSPSQKQKQPISAESSGSPDLLMAEIDNPPGGEKHTPPKDFVCPITSNIFGDPVTLETGQTYERKAIQEWLERGNCTCPITRQKLHKERIAAVGILLRCMQAEGKCRNSIADKAELAPVLECFMGASDGERRTFNEQILHIIKDEGTLSTMHTLLIYLQTALQDQCPIVAGLLLQLDLLEEEKAAEEWERKMAFVLVSHEFGLVFEALGEGLKSRYAELSSACFVSAAWLVHMLNVLPDTGLRGAARVCLLKCFVSTLKSARDTEDKVLSMLALNSFVHDPEGLRDITYHMKDILKGLRELKKSSTMALDMLKVFAEERDSSTDLWNHKDLVQEDCSVNGEVLSVVYFRDKIFSGHSDGTIKVWTGKGSILHLIQETRKHTKAVSSLAILQSGDKLYSGSLDKTVRVWSIGGEVMHCTQVHDMKDQVHNLVVANSVACFIPQGAGIKQPKNMASSSRSATQNMASSSRGLLTLFPDLNESTRERIGAVALEPQPSAPEFAPLNFPMRSVEQRMAVQSDVEANQYTLKSCVETMTAVTNLSNRLQSRANEVQQLNSQLALLQRMYKDARAEISVLKAENKELKRKATVMFRFGGPPYAAVEEYGGVNVLGGVDNTEAIPSRAAQDGGKKKRPAE</sequence>
<dbReference type="Pfam" id="PF23568">
    <property type="entry name" value="ARM_LIN"/>
    <property type="match status" value="1"/>
</dbReference>
<dbReference type="InterPro" id="IPR003613">
    <property type="entry name" value="Ubox_domain"/>
</dbReference>
<comment type="caution">
    <text evidence="10">The sequence shown here is derived from an EMBL/GenBank/DDBJ whole genome shotgun (WGS) entry which is preliminary data.</text>
</comment>
<dbReference type="EC" id="2.3.2.27" evidence="3"/>
<dbReference type="InterPro" id="IPR056512">
    <property type="entry name" value="LIN_N"/>
</dbReference>
<keyword evidence="8" id="KW-0812">Transmembrane</keyword>
<evidence type="ECO:0000256" key="5">
    <source>
        <dbReference type="PROSITE-ProRule" id="PRU00221"/>
    </source>
</evidence>
<dbReference type="InterPro" id="IPR016024">
    <property type="entry name" value="ARM-type_fold"/>
</dbReference>
<accession>A0A7J7G742</accession>
<dbReference type="PANTHER" id="PTHR47446">
    <property type="entry name" value="RING-TYPE E3 UBIQUITIN TRANSFERASE"/>
    <property type="match status" value="1"/>
</dbReference>
<feature type="transmembrane region" description="Helical" evidence="8">
    <location>
        <begin position="279"/>
        <end position="300"/>
    </location>
</feature>
<evidence type="ECO:0000256" key="8">
    <source>
        <dbReference type="SAM" id="Phobius"/>
    </source>
</evidence>
<keyword evidence="11" id="KW-1185">Reference proteome</keyword>
<dbReference type="InterPro" id="IPR052858">
    <property type="entry name" value="E3_ubiquitin-ligase_LIN"/>
</dbReference>
<dbReference type="Pfam" id="PF00400">
    <property type="entry name" value="WD40"/>
    <property type="match status" value="1"/>
</dbReference>
<feature type="repeat" description="WD" evidence="5">
    <location>
        <begin position="689"/>
        <end position="722"/>
    </location>
</feature>
<keyword evidence="6" id="KW-0175">Coiled coil</keyword>
<proteinExistence type="predicted"/>
<name>A0A7J7G742_CAMSI</name>
<feature type="coiled-coil region" evidence="6">
    <location>
        <begin position="848"/>
        <end position="896"/>
    </location>
</feature>
<evidence type="ECO:0000256" key="3">
    <source>
        <dbReference type="ARBA" id="ARBA00012483"/>
    </source>
</evidence>
<dbReference type="SUPFAM" id="SSF57850">
    <property type="entry name" value="RING/U-box"/>
    <property type="match status" value="1"/>
</dbReference>
<dbReference type="AlphaFoldDB" id="A0A7J7G742"/>
<dbReference type="PROSITE" id="PS50294">
    <property type="entry name" value="WD_REPEATS_REGION"/>
    <property type="match status" value="1"/>
</dbReference>
<dbReference type="Pfam" id="PF04564">
    <property type="entry name" value="U-box"/>
    <property type="match status" value="1"/>
</dbReference>
<dbReference type="Pfam" id="PF23628">
    <property type="entry name" value="ARM_LIN_C"/>
    <property type="match status" value="1"/>
</dbReference>
<dbReference type="InterPro" id="IPR036322">
    <property type="entry name" value="WD40_repeat_dom_sf"/>
</dbReference>
<evidence type="ECO:0000256" key="2">
    <source>
        <dbReference type="ARBA" id="ARBA00004906"/>
    </source>
</evidence>
<dbReference type="PROSITE" id="PS51698">
    <property type="entry name" value="U_BOX"/>
    <property type="match status" value="1"/>
</dbReference>
<evidence type="ECO:0000259" key="9">
    <source>
        <dbReference type="PROSITE" id="PS51698"/>
    </source>
</evidence>
<reference evidence="10 11" key="2">
    <citation type="submission" date="2020-07" db="EMBL/GenBank/DDBJ databases">
        <title>Genome assembly of wild tea tree DASZ reveals pedigree and selection history of tea varieties.</title>
        <authorList>
            <person name="Zhang W."/>
        </authorList>
    </citation>
    <scope>NUCLEOTIDE SEQUENCE [LARGE SCALE GENOMIC DNA]</scope>
    <source>
        <strain evidence="11">cv. G240</strain>
        <tissue evidence="10">Leaf</tissue>
    </source>
</reference>
<keyword evidence="5" id="KW-0853">WD repeat</keyword>
<dbReference type="PANTHER" id="PTHR47446:SF2">
    <property type="entry name" value="RING-TYPE E3 UBIQUITIN TRANSFERASE"/>
    <property type="match status" value="1"/>
</dbReference>
<dbReference type="GO" id="GO:0016567">
    <property type="term" value="P:protein ubiquitination"/>
    <property type="evidence" value="ECO:0007669"/>
    <property type="project" value="UniProtKB-UniPathway"/>
</dbReference>
<feature type="region of interest" description="Disordered" evidence="7">
    <location>
        <begin position="309"/>
        <end position="348"/>
    </location>
</feature>
<evidence type="ECO:0000256" key="7">
    <source>
        <dbReference type="SAM" id="MobiDB-lite"/>
    </source>
</evidence>
<dbReference type="Gene3D" id="3.30.40.10">
    <property type="entry name" value="Zinc/RING finger domain, C3HC4 (zinc finger)"/>
    <property type="match status" value="1"/>
</dbReference>
<feature type="domain" description="U-box" evidence="9">
    <location>
        <begin position="348"/>
        <end position="423"/>
    </location>
</feature>
<dbReference type="InterPro" id="IPR055566">
    <property type="entry name" value="ARM_LIN"/>
</dbReference>
<dbReference type="InterPro" id="IPR015943">
    <property type="entry name" value="WD40/YVTN_repeat-like_dom_sf"/>
</dbReference>
<dbReference type="InterPro" id="IPR001680">
    <property type="entry name" value="WD40_rpt"/>
</dbReference>
<dbReference type="CDD" id="cd16664">
    <property type="entry name" value="RING-Ubox_PUB"/>
    <property type="match status" value="1"/>
</dbReference>
<dbReference type="PROSITE" id="PS50082">
    <property type="entry name" value="WD_REPEATS_2"/>
    <property type="match status" value="1"/>
</dbReference>
<dbReference type="InterPro" id="IPR045210">
    <property type="entry name" value="RING-Ubox_PUB"/>
</dbReference>
<organism evidence="10 11">
    <name type="scientific">Camellia sinensis</name>
    <name type="common">Tea plant</name>
    <name type="synonym">Thea sinensis</name>
    <dbReference type="NCBI Taxonomy" id="4442"/>
    <lineage>
        <taxon>Eukaryota</taxon>
        <taxon>Viridiplantae</taxon>
        <taxon>Streptophyta</taxon>
        <taxon>Embryophyta</taxon>
        <taxon>Tracheophyta</taxon>
        <taxon>Spermatophyta</taxon>
        <taxon>Magnoliopsida</taxon>
        <taxon>eudicotyledons</taxon>
        <taxon>Gunneridae</taxon>
        <taxon>Pentapetalae</taxon>
        <taxon>asterids</taxon>
        <taxon>Ericales</taxon>
        <taxon>Theaceae</taxon>
        <taxon>Camellia</taxon>
    </lineage>
</organism>
<reference evidence="11" key="1">
    <citation type="journal article" date="2020" name="Nat. Commun.">
        <title>Genome assembly of wild tea tree DASZ reveals pedigree and selection history of tea varieties.</title>
        <authorList>
            <person name="Zhang W."/>
            <person name="Zhang Y."/>
            <person name="Qiu H."/>
            <person name="Guo Y."/>
            <person name="Wan H."/>
            <person name="Zhang X."/>
            <person name="Scossa F."/>
            <person name="Alseekh S."/>
            <person name="Zhang Q."/>
            <person name="Wang P."/>
            <person name="Xu L."/>
            <person name="Schmidt M.H."/>
            <person name="Jia X."/>
            <person name="Li D."/>
            <person name="Zhu A."/>
            <person name="Guo F."/>
            <person name="Chen W."/>
            <person name="Ni D."/>
            <person name="Usadel B."/>
            <person name="Fernie A.R."/>
            <person name="Wen W."/>
        </authorList>
    </citation>
    <scope>NUCLEOTIDE SEQUENCE [LARGE SCALE GENOMIC DNA]</scope>
    <source>
        <strain evidence="11">cv. G240</strain>
    </source>
</reference>
<evidence type="ECO:0000313" key="11">
    <source>
        <dbReference type="Proteomes" id="UP000593564"/>
    </source>
</evidence>
<dbReference type="SUPFAM" id="SSF50978">
    <property type="entry name" value="WD40 repeat-like"/>
    <property type="match status" value="1"/>
</dbReference>
<evidence type="ECO:0000256" key="1">
    <source>
        <dbReference type="ARBA" id="ARBA00000900"/>
    </source>
</evidence>
<dbReference type="GO" id="GO:0061630">
    <property type="term" value="F:ubiquitin protein ligase activity"/>
    <property type="evidence" value="ECO:0007669"/>
    <property type="project" value="UniProtKB-EC"/>
</dbReference>
<keyword evidence="4" id="KW-0808">Transferase</keyword>
<keyword evidence="8" id="KW-1133">Transmembrane helix</keyword>
<comment type="pathway">
    <text evidence="2">Protein modification; protein ubiquitination.</text>
</comment>
<keyword evidence="8" id="KW-0472">Membrane</keyword>
<dbReference type="SMART" id="SM00320">
    <property type="entry name" value="WD40"/>
    <property type="match status" value="2"/>
</dbReference>
<dbReference type="UniPathway" id="UPA00143"/>
<protein>
    <recommendedName>
        <fullName evidence="3">RING-type E3 ubiquitin transferase</fullName>
        <ecNumber evidence="3">2.3.2.27</ecNumber>
    </recommendedName>
</protein>
<dbReference type="Gene3D" id="2.130.10.10">
    <property type="entry name" value="YVTN repeat-like/Quinoprotein amine dehydrogenase"/>
    <property type="match status" value="1"/>
</dbReference>
<dbReference type="SMART" id="SM00504">
    <property type="entry name" value="Ubox"/>
    <property type="match status" value="1"/>
</dbReference>
<comment type="catalytic activity">
    <reaction evidence="1">
        <text>S-ubiquitinyl-[E2 ubiquitin-conjugating enzyme]-L-cysteine + [acceptor protein]-L-lysine = [E2 ubiquitin-conjugating enzyme]-L-cysteine + N(6)-ubiquitinyl-[acceptor protein]-L-lysine.</text>
        <dbReference type="EC" id="2.3.2.27"/>
    </reaction>
</comment>
<feature type="compositionally biased region" description="Low complexity" evidence="7">
    <location>
        <begin position="313"/>
        <end position="322"/>
    </location>
</feature>
<dbReference type="SUPFAM" id="SSF48371">
    <property type="entry name" value="ARM repeat"/>
    <property type="match status" value="1"/>
</dbReference>
<dbReference type="InterPro" id="IPR013083">
    <property type="entry name" value="Znf_RING/FYVE/PHD"/>
</dbReference>
<dbReference type="EMBL" id="JACBKZ010000013">
    <property type="protein sequence ID" value="KAF5935134.1"/>
    <property type="molecule type" value="Genomic_DNA"/>
</dbReference>
<dbReference type="Proteomes" id="UP000593564">
    <property type="component" value="Unassembled WGS sequence"/>
</dbReference>
<gene>
    <name evidence="10" type="ORF">HYC85_026263</name>
</gene>
<evidence type="ECO:0000256" key="4">
    <source>
        <dbReference type="ARBA" id="ARBA00022679"/>
    </source>
</evidence>